<dbReference type="GO" id="GO:0006281">
    <property type="term" value="P:DNA repair"/>
    <property type="evidence" value="ECO:0007669"/>
    <property type="project" value="InterPro"/>
</dbReference>
<evidence type="ECO:0000313" key="3">
    <source>
        <dbReference type="EMBL" id="CAK99125.1"/>
    </source>
</evidence>
<dbReference type="GO" id="GO:0003887">
    <property type="term" value="F:DNA-directed DNA polymerase activity"/>
    <property type="evidence" value="ECO:0007669"/>
    <property type="project" value="TreeGrafter"/>
</dbReference>
<dbReference type="InterPro" id="IPR001126">
    <property type="entry name" value="UmuC"/>
</dbReference>
<dbReference type="InterPro" id="IPR043128">
    <property type="entry name" value="Rev_trsase/Diguanyl_cyclase"/>
</dbReference>
<dbReference type="PROSITE" id="PS50173">
    <property type="entry name" value="UMUC"/>
    <property type="match status" value="1"/>
</dbReference>
<organism evidence="3">
    <name type="scientific">Spiroplasma citri</name>
    <dbReference type="NCBI Taxonomy" id="2133"/>
    <lineage>
        <taxon>Bacteria</taxon>
        <taxon>Bacillati</taxon>
        <taxon>Mycoplasmatota</taxon>
        <taxon>Mollicutes</taxon>
        <taxon>Entomoplasmatales</taxon>
        <taxon>Spiroplasmataceae</taxon>
        <taxon>Spiroplasma</taxon>
    </lineage>
</organism>
<dbReference type="PANTHER" id="PTHR11076">
    <property type="entry name" value="DNA REPAIR POLYMERASE UMUC / TRANSFERASE FAMILY MEMBER"/>
    <property type="match status" value="1"/>
</dbReference>
<dbReference type="InterPro" id="IPR043502">
    <property type="entry name" value="DNA/RNA_pol_sf"/>
</dbReference>
<dbReference type="PANTHER" id="PTHR11076:SF33">
    <property type="entry name" value="DNA POLYMERASE KAPPA"/>
    <property type="match status" value="1"/>
</dbReference>
<dbReference type="EMBL" id="AM285308">
    <property type="protein sequence ID" value="CAK99125.1"/>
    <property type="molecule type" value="Genomic_DNA"/>
</dbReference>
<dbReference type="GO" id="GO:0005829">
    <property type="term" value="C:cytosol"/>
    <property type="evidence" value="ECO:0007669"/>
    <property type="project" value="TreeGrafter"/>
</dbReference>
<dbReference type="SUPFAM" id="SSF56672">
    <property type="entry name" value="DNA/RNA polymerases"/>
    <property type="match status" value="1"/>
</dbReference>
<proteinExistence type="inferred from homology"/>
<evidence type="ECO:0000256" key="1">
    <source>
        <dbReference type="ARBA" id="ARBA00010945"/>
    </source>
</evidence>
<dbReference type="Pfam" id="PF00817">
    <property type="entry name" value="IMS"/>
    <property type="match status" value="1"/>
</dbReference>
<name>Q14N04_SPICI</name>
<reference evidence="3" key="1">
    <citation type="journal article" date="2010" name="Appl. Environ. Microbiol.">
        <title>Partial chromosome sequence of Spiroplasma citri reveals extensive viral invasion and important gene decay.</title>
        <authorList>
            <person name="Carle P."/>
            <person name="Saillard C."/>
            <person name="Carrere N."/>
            <person name="Carrere S."/>
            <person name="Duret S."/>
            <person name="Eveillard S."/>
            <person name="Gaurivaud P."/>
            <person name="Gourgues G."/>
            <person name="Gouzy J."/>
            <person name="Salar P."/>
            <person name="Verdin E."/>
            <person name="Breton M."/>
            <person name="Blanchard A."/>
            <person name="Laigret F."/>
            <person name="Bove J.M."/>
            <person name="Renaudin J."/>
            <person name="Foissac X."/>
        </authorList>
    </citation>
    <scope>NUCLEOTIDE SEQUENCE</scope>
    <source>
        <strain evidence="3">GII3-3X</strain>
    </source>
</reference>
<dbReference type="Gene3D" id="3.30.70.270">
    <property type="match status" value="1"/>
</dbReference>
<comment type="similarity">
    <text evidence="1">Belongs to the DNA polymerase type-Y family.</text>
</comment>
<dbReference type="GO" id="GO:0009432">
    <property type="term" value="P:SOS response"/>
    <property type="evidence" value="ECO:0007669"/>
    <property type="project" value="TreeGrafter"/>
</dbReference>
<gene>
    <name evidence="3" type="primary">dinB</name>
    <name evidence="3" type="ORF">SPICI07_047</name>
</gene>
<feature type="domain" description="UmuC" evidence="2">
    <location>
        <begin position="12"/>
        <end position="95"/>
    </location>
</feature>
<dbReference type="AlphaFoldDB" id="Q14N04"/>
<accession>Q14N04</accession>
<evidence type="ECO:0000259" key="2">
    <source>
        <dbReference type="PROSITE" id="PS50173"/>
    </source>
</evidence>
<sequence>MLILLKNYLILIDKCYIDVTDIYLKYGSAMRLALDMQQNVFQQIGLPNSIGISYNKSLAKIASDMKKPMGITLIRPEDVAQLVQPLPVNKIFGYW</sequence>
<dbReference type="GO" id="GO:0042276">
    <property type="term" value="P:error-prone translesion synthesis"/>
    <property type="evidence" value="ECO:0007669"/>
    <property type="project" value="TreeGrafter"/>
</dbReference>
<dbReference type="InterPro" id="IPR050116">
    <property type="entry name" value="DNA_polymerase-Y"/>
</dbReference>
<protein>
    <submittedName>
        <fullName evidence="3">Putative dna polymerase iv n-terminal and c-terminal truncated protein</fullName>
    </submittedName>
</protein>